<organism evidence="1 2">
    <name type="scientific">Smallanthus sonchifolius</name>
    <dbReference type="NCBI Taxonomy" id="185202"/>
    <lineage>
        <taxon>Eukaryota</taxon>
        <taxon>Viridiplantae</taxon>
        <taxon>Streptophyta</taxon>
        <taxon>Embryophyta</taxon>
        <taxon>Tracheophyta</taxon>
        <taxon>Spermatophyta</taxon>
        <taxon>Magnoliopsida</taxon>
        <taxon>eudicotyledons</taxon>
        <taxon>Gunneridae</taxon>
        <taxon>Pentapetalae</taxon>
        <taxon>asterids</taxon>
        <taxon>campanulids</taxon>
        <taxon>Asterales</taxon>
        <taxon>Asteraceae</taxon>
        <taxon>Asteroideae</taxon>
        <taxon>Heliantheae alliance</taxon>
        <taxon>Millerieae</taxon>
        <taxon>Smallanthus</taxon>
    </lineage>
</organism>
<evidence type="ECO:0000313" key="1">
    <source>
        <dbReference type="EMBL" id="KAI3683437.1"/>
    </source>
</evidence>
<name>A0ACB8YE06_9ASTR</name>
<gene>
    <name evidence="1" type="ORF">L1987_83940</name>
</gene>
<protein>
    <submittedName>
        <fullName evidence="1">Uncharacterized protein</fullName>
    </submittedName>
</protein>
<reference evidence="2" key="1">
    <citation type="journal article" date="2022" name="Mol. Ecol. Resour.">
        <title>The genomes of chicory, endive, great burdock and yacon provide insights into Asteraceae palaeo-polyploidization history and plant inulin production.</title>
        <authorList>
            <person name="Fan W."/>
            <person name="Wang S."/>
            <person name="Wang H."/>
            <person name="Wang A."/>
            <person name="Jiang F."/>
            <person name="Liu H."/>
            <person name="Zhao H."/>
            <person name="Xu D."/>
            <person name="Zhang Y."/>
        </authorList>
    </citation>
    <scope>NUCLEOTIDE SEQUENCE [LARGE SCALE GENOMIC DNA]</scope>
    <source>
        <strain evidence="2">cv. Yunnan</strain>
    </source>
</reference>
<sequence length="77" mass="8826">MLVAEKVDPVFFEVAAKSDICPAQLCRLQDNDVSIYNTHYFRSLSIPTKQQNKTKKKPKFLSSQNLQKISSSCRFQS</sequence>
<evidence type="ECO:0000313" key="2">
    <source>
        <dbReference type="Proteomes" id="UP001056120"/>
    </source>
</evidence>
<proteinExistence type="predicted"/>
<dbReference type="Proteomes" id="UP001056120">
    <property type="component" value="Linkage Group LG28"/>
</dbReference>
<dbReference type="EMBL" id="CM042045">
    <property type="protein sequence ID" value="KAI3683437.1"/>
    <property type="molecule type" value="Genomic_DNA"/>
</dbReference>
<comment type="caution">
    <text evidence="1">The sequence shown here is derived from an EMBL/GenBank/DDBJ whole genome shotgun (WGS) entry which is preliminary data.</text>
</comment>
<reference evidence="1 2" key="2">
    <citation type="journal article" date="2022" name="Mol. Ecol. Resour.">
        <title>The genomes of chicory, endive, great burdock and yacon provide insights into Asteraceae paleo-polyploidization history and plant inulin production.</title>
        <authorList>
            <person name="Fan W."/>
            <person name="Wang S."/>
            <person name="Wang H."/>
            <person name="Wang A."/>
            <person name="Jiang F."/>
            <person name="Liu H."/>
            <person name="Zhao H."/>
            <person name="Xu D."/>
            <person name="Zhang Y."/>
        </authorList>
    </citation>
    <scope>NUCLEOTIDE SEQUENCE [LARGE SCALE GENOMIC DNA]</scope>
    <source>
        <strain evidence="2">cv. Yunnan</strain>
        <tissue evidence="1">Leaves</tissue>
    </source>
</reference>
<accession>A0ACB8YE06</accession>
<keyword evidence="2" id="KW-1185">Reference proteome</keyword>